<feature type="domain" description="tRNA-specific 2-thiouridylase MnmA-like central" evidence="14">
    <location>
        <begin position="287"/>
        <end position="353"/>
    </location>
</feature>
<gene>
    <name evidence="15" type="ORF">Ctob_002978</name>
</gene>
<dbReference type="Gene3D" id="2.40.30.10">
    <property type="entry name" value="Translation factors"/>
    <property type="match status" value="1"/>
</dbReference>
<dbReference type="Gene3D" id="3.40.50.620">
    <property type="entry name" value="HUPs"/>
    <property type="match status" value="1"/>
</dbReference>
<keyword evidence="10" id="KW-1015">Disulfide bond</keyword>
<organism evidence="15 16">
    <name type="scientific">Chrysochromulina tobinii</name>
    <dbReference type="NCBI Taxonomy" id="1460289"/>
    <lineage>
        <taxon>Eukaryota</taxon>
        <taxon>Haptista</taxon>
        <taxon>Haptophyta</taxon>
        <taxon>Prymnesiophyceae</taxon>
        <taxon>Prymnesiales</taxon>
        <taxon>Chrysochromulinaceae</taxon>
        <taxon>Chrysochromulina</taxon>
    </lineage>
</organism>
<keyword evidence="8" id="KW-0067">ATP-binding</keyword>
<protein>
    <recommendedName>
        <fullName evidence="3">tRNA-5-taurinomethyluridine 2-sulfurtransferase</fullName>
        <ecNumber evidence="3">2.8.1.14</ecNumber>
    </recommendedName>
</protein>
<dbReference type="Pfam" id="PF20259">
    <property type="entry name" value="tRNA_Me_trans_M"/>
    <property type="match status" value="1"/>
</dbReference>
<dbReference type="PANTHER" id="PTHR43052">
    <property type="match status" value="1"/>
</dbReference>
<dbReference type="Proteomes" id="UP000037460">
    <property type="component" value="Unassembled WGS sequence"/>
</dbReference>
<evidence type="ECO:0000259" key="14">
    <source>
        <dbReference type="Pfam" id="PF20259"/>
    </source>
</evidence>
<sequence length="451" mass="48856">MVQTMRKQLLAQLPSALRAVTAAAMPPHAGLDEDRRLPSLPRSGTSVLPPATTATAHPQLLWPAAEEEVAVLLSGGVDSSVALHQLLAAGHRCRAFYLRIWLEDEQAHAARGDCPWEEDWAYCEAVCEQAGVPLEAVSLQKEYQEHVVGYLVAEAAAGRTPNPDIMCNSRIKFGVFHDRVGCHFGHVASGHYARTAPTRSTGSRATVPFSSAGGKPMVELLRSADAHKDQTYFLSQLRQEQLSSAIFPIGGMSKPEVRAAAHALHLPNRARKDSQGICFLGQLNYDDFLRDHLGEAPGHIIEFETGEIVGTHRGLWYHTVGQRRGLGPVLNNAFRAFGPWHVVHKDFEANVLYATRSYTGADKARNAFRTAGINWVAGHPPTVLPGVPLHLQVKVRHGAQTHEATVALHADGYGAEVELAERDKGLAPGQFAAFYDGEVCLGSGVIVEGAV</sequence>
<dbReference type="GO" id="GO:0008168">
    <property type="term" value="F:methyltransferase activity"/>
    <property type="evidence" value="ECO:0007669"/>
    <property type="project" value="UniProtKB-KW"/>
</dbReference>
<comment type="catalytic activity">
    <reaction evidence="11">
        <text>5-taurinomethyluridine(34) in tRNA + S-sulfanyl-L-cysteinyl-[protein] + AH2 + ATP = 5-taurinomethyl-2-thiouridine(34) in tRNA + L-cysteinyl-[protein] + A + AMP + diphosphate + H(+)</text>
        <dbReference type="Rhea" id="RHEA:47040"/>
        <dbReference type="Rhea" id="RHEA-COMP:10131"/>
        <dbReference type="Rhea" id="RHEA-COMP:11726"/>
        <dbReference type="Rhea" id="RHEA-COMP:11732"/>
        <dbReference type="Rhea" id="RHEA-COMP:11733"/>
        <dbReference type="ChEBI" id="CHEBI:13193"/>
        <dbReference type="ChEBI" id="CHEBI:15378"/>
        <dbReference type="ChEBI" id="CHEBI:17499"/>
        <dbReference type="ChEBI" id="CHEBI:29950"/>
        <dbReference type="ChEBI" id="CHEBI:30616"/>
        <dbReference type="ChEBI" id="CHEBI:33019"/>
        <dbReference type="ChEBI" id="CHEBI:61963"/>
        <dbReference type="ChEBI" id="CHEBI:87171"/>
        <dbReference type="ChEBI" id="CHEBI:87172"/>
        <dbReference type="ChEBI" id="CHEBI:456215"/>
        <dbReference type="EC" id="2.8.1.14"/>
    </reaction>
</comment>
<evidence type="ECO:0000256" key="8">
    <source>
        <dbReference type="ARBA" id="ARBA00022840"/>
    </source>
</evidence>
<name>A0A0M0JB29_9EUKA</name>
<evidence type="ECO:0000256" key="10">
    <source>
        <dbReference type="ARBA" id="ARBA00023157"/>
    </source>
</evidence>
<evidence type="ECO:0000256" key="2">
    <source>
        <dbReference type="ARBA" id="ARBA00006191"/>
    </source>
</evidence>
<comment type="function">
    <text evidence="1">Catalyzes the 2-thiolation of uridine at the wobble position (U34) of mitochondrial tRNA(Lys), tRNA(Glu) and tRNA(Gln). Required for the formation of 5-taurinomethyl-2-thiouridine (tm5s2U) of mitochondrial tRNA(Lys), tRNA(Glu), and tRNA(Gln) at the wobble position. ATP is required to activate the C2 atom of the wobble base.</text>
</comment>
<evidence type="ECO:0000256" key="4">
    <source>
        <dbReference type="ARBA" id="ARBA00022555"/>
    </source>
</evidence>
<dbReference type="PANTHER" id="PTHR43052:SF1">
    <property type="entry name" value="TRNA-5-TAURINOMETHYLURIDINE 2-SULFURTRANSFERASE"/>
    <property type="match status" value="1"/>
</dbReference>
<evidence type="ECO:0000313" key="15">
    <source>
        <dbReference type="EMBL" id="KOO23799.1"/>
    </source>
</evidence>
<dbReference type="OrthoDB" id="3685at2759"/>
<keyword evidence="7" id="KW-0547">Nucleotide-binding</keyword>
<keyword evidence="6" id="KW-0819">tRNA processing</keyword>
<dbReference type="GO" id="GO:0008033">
    <property type="term" value="P:tRNA processing"/>
    <property type="evidence" value="ECO:0007669"/>
    <property type="project" value="UniProtKB-KW"/>
</dbReference>
<dbReference type="InterPro" id="IPR046885">
    <property type="entry name" value="MnmA-like_C"/>
</dbReference>
<evidence type="ECO:0000256" key="3">
    <source>
        <dbReference type="ARBA" id="ARBA00011953"/>
    </source>
</evidence>
<dbReference type="InterPro" id="IPR023382">
    <property type="entry name" value="MnmA-like_central_sf"/>
</dbReference>
<evidence type="ECO:0000256" key="9">
    <source>
        <dbReference type="ARBA" id="ARBA00022884"/>
    </source>
</evidence>
<dbReference type="Gene3D" id="2.30.30.280">
    <property type="entry name" value="Adenine nucleotide alpha hydrolases-like domains"/>
    <property type="match status" value="1"/>
</dbReference>
<dbReference type="AlphaFoldDB" id="A0A0M0JB29"/>
<dbReference type="InterPro" id="IPR051305">
    <property type="entry name" value="tRNA_2-thiouridylase_MnmA"/>
</dbReference>
<dbReference type="InterPro" id="IPR004506">
    <property type="entry name" value="MnmA-like"/>
</dbReference>
<reference evidence="16" key="1">
    <citation type="journal article" date="2015" name="PLoS Genet.">
        <title>Genome Sequence and Transcriptome Analyses of Chrysochromulina tobin: Metabolic Tools for Enhanced Algal Fitness in the Prominent Order Prymnesiales (Haptophyceae).</title>
        <authorList>
            <person name="Hovde B.T."/>
            <person name="Deodato C.R."/>
            <person name="Hunsperger H.M."/>
            <person name="Ryken S.A."/>
            <person name="Yost W."/>
            <person name="Jha R.K."/>
            <person name="Patterson J."/>
            <person name="Monnat R.J. Jr."/>
            <person name="Barlow S.B."/>
            <person name="Starkenburg S.R."/>
            <person name="Cattolico R.A."/>
        </authorList>
    </citation>
    <scope>NUCLEOTIDE SEQUENCE</scope>
    <source>
        <strain evidence="16">CCMP291</strain>
    </source>
</reference>
<dbReference type="InterPro" id="IPR046884">
    <property type="entry name" value="MnmA-like_central"/>
</dbReference>
<dbReference type="GO" id="GO:0061708">
    <property type="term" value="F:tRNA-5-taurinomethyluridine 2-sulfurtransferase"/>
    <property type="evidence" value="ECO:0007669"/>
    <property type="project" value="UniProtKB-EC"/>
</dbReference>
<evidence type="ECO:0000256" key="6">
    <source>
        <dbReference type="ARBA" id="ARBA00022694"/>
    </source>
</evidence>
<dbReference type="EMBL" id="JWZX01003156">
    <property type="protein sequence ID" value="KOO23799.1"/>
    <property type="molecule type" value="Genomic_DNA"/>
</dbReference>
<evidence type="ECO:0000259" key="13">
    <source>
        <dbReference type="Pfam" id="PF20258"/>
    </source>
</evidence>
<evidence type="ECO:0000256" key="7">
    <source>
        <dbReference type="ARBA" id="ARBA00022741"/>
    </source>
</evidence>
<feature type="domain" description="tRNA-specific 2-thiouridylase MnmA-like C-terminal" evidence="13">
    <location>
        <begin position="367"/>
        <end position="446"/>
    </location>
</feature>
<dbReference type="Pfam" id="PF03054">
    <property type="entry name" value="tRNA_Me_trans"/>
    <property type="match status" value="1"/>
</dbReference>
<feature type="compositionally biased region" description="Polar residues" evidence="12">
    <location>
        <begin position="42"/>
        <end position="51"/>
    </location>
</feature>
<proteinExistence type="inferred from homology"/>
<accession>A0A0M0JB29</accession>
<dbReference type="NCBIfam" id="TIGR00420">
    <property type="entry name" value="trmU"/>
    <property type="match status" value="1"/>
</dbReference>
<dbReference type="EC" id="2.8.1.14" evidence="3"/>
<comment type="caution">
    <text evidence="15">The sequence shown here is derived from an EMBL/GenBank/DDBJ whole genome shotgun (WGS) entry which is preliminary data.</text>
</comment>
<evidence type="ECO:0000256" key="11">
    <source>
        <dbReference type="ARBA" id="ARBA00049564"/>
    </source>
</evidence>
<dbReference type="NCBIfam" id="NF001138">
    <property type="entry name" value="PRK00143.1"/>
    <property type="match status" value="1"/>
</dbReference>
<evidence type="ECO:0000256" key="5">
    <source>
        <dbReference type="ARBA" id="ARBA00022679"/>
    </source>
</evidence>
<evidence type="ECO:0000313" key="16">
    <source>
        <dbReference type="Proteomes" id="UP000037460"/>
    </source>
</evidence>
<dbReference type="Pfam" id="PF20258">
    <property type="entry name" value="tRNA_Me_trans_C"/>
    <property type="match status" value="1"/>
</dbReference>
<dbReference type="GO" id="GO:0000049">
    <property type="term" value="F:tRNA binding"/>
    <property type="evidence" value="ECO:0007669"/>
    <property type="project" value="UniProtKB-KW"/>
</dbReference>
<evidence type="ECO:0000256" key="12">
    <source>
        <dbReference type="SAM" id="MobiDB-lite"/>
    </source>
</evidence>
<feature type="region of interest" description="Disordered" evidence="12">
    <location>
        <begin position="28"/>
        <end position="51"/>
    </location>
</feature>
<keyword evidence="15" id="KW-0489">Methyltransferase</keyword>
<keyword evidence="5 15" id="KW-0808">Transferase</keyword>
<dbReference type="InterPro" id="IPR014729">
    <property type="entry name" value="Rossmann-like_a/b/a_fold"/>
</dbReference>
<dbReference type="HAMAP" id="MF_00144">
    <property type="entry name" value="tRNA_thiouridyl_MnmA"/>
    <property type="match status" value="1"/>
</dbReference>
<dbReference type="GO" id="GO:0005524">
    <property type="term" value="F:ATP binding"/>
    <property type="evidence" value="ECO:0007669"/>
    <property type="project" value="UniProtKB-KW"/>
</dbReference>
<comment type="similarity">
    <text evidence="2">Belongs to the MnmA/TRMU family.</text>
</comment>
<keyword evidence="4" id="KW-0820">tRNA-binding</keyword>
<dbReference type="SUPFAM" id="SSF52402">
    <property type="entry name" value="Adenine nucleotide alpha hydrolases-like"/>
    <property type="match status" value="1"/>
</dbReference>
<dbReference type="GO" id="GO:0032259">
    <property type="term" value="P:methylation"/>
    <property type="evidence" value="ECO:0007669"/>
    <property type="project" value="UniProtKB-KW"/>
</dbReference>
<evidence type="ECO:0000256" key="1">
    <source>
        <dbReference type="ARBA" id="ARBA00003986"/>
    </source>
</evidence>
<keyword evidence="9" id="KW-0694">RNA-binding</keyword>
<dbReference type="CDD" id="cd01998">
    <property type="entry name" value="MnmA_TRMU-like"/>
    <property type="match status" value="1"/>
</dbReference>
<keyword evidence="16" id="KW-1185">Reference proteome</keyword>